<dbReference type="RefSeq" id="WP_207338306.1">
    <property type="nucleotide sequence ID" value="NZ_JAFMYU010000030.1"/>
</dbReference>
<dbReference type="InterPro" id="IPR011335">
    <property type="entry name" value="Restrct_endonuc-II-like"/>
</dbReference>
<dbReference type="Proteomes" id="UP000664795">
    <property type="component" value="Unassembled WGS sequence"/>
</dbReference>
<dbReference type="AlphaFoldDB" id="A0A939GCV5"/>
<gene>
    <name evidence="1" type="ORF">J2I48_25255</name>
</gene>
<dbReference type="InterPro" id="IPR014919">
    <property type="entry name" value="XisH"/>
</dbReference>
<name>A0A939GCV5_9BACT</name>
<evidence type="ECO:0000313" key="1">
    <source>
        <dbReference type="EMBL" id="MBO0934341.1"/>
    </source>
</evidence>
<keyword evidence="2" id="KW-1185">Reference proteome</keyword>
<proteinExistence type="predicted"/>
<dbReference type="CDD" id="cd22366">
    <property type="entry name" value="XisH-like"/>
    <property type="match status" value="1"/>
</dbReference>
<sequence length="142" mass="16142">MAKDFFHQAVRTALEKDGWTITHDPYPLRLMGIGGEIDLGAERILAAEKDTASGSVQKIAVEVKSFLSPSFMYDFHVAIGQYTNYRVWLERKEADRTLYLAVPAGVYETHFQVQGIEFVCQSVNVQIVVFNETEHLIESWKS</sequence>
<comment type="caution">
    <text evidence="1">The sequence shown here is derived from an EMBL/GenBank/DDBJ whole genome shotgun (WGS) entry which is preliminary data.</text>
</comment>
<dbReference type="EMBL" id="JAFMYU010000030">
    <property type="protein sequence ID" value="MBO0934341.1"/>
    <property type="molecule type" value="Genomic_DNA"/>
</dbReference>
<reference evidence="1 2" key="1">
    <citation type="submission" date="2021-03" db="EMBL/GenBank/DDBJ databases">
        <title>Fibrella sp. HMF5036 genome sequencing and assembly.</title>
        <authorList>
            <person name="Kang H."/>
            <person name="Kim H."/>
            <person name="Bae S."/>
            <person name="Joh K."/>
        </authorList>
    </citation>
    <scope>NUCLEOTIDE SEQUENCE [LARGE SCALE GENOMIC DNA]</scope>
    <source>
        <strain evidence="1 2">HMF5036</strain>
    </source>
</reference>
<dbReference type="SUPFAM" id="SSF52980">
    <property type="entry name" value="Restriction endonuclease-like"/>
    <property type="match status" value="1"/>
</dbReference>
<dbReference type="InterPro" id="IPR011856">
    <property type="entry name" value="tRNA_endonuc-like_dom_sf"/>
</dbReference>
<evidence type="ECO:0000313" key="2">
    <source>
        <dbReference type="Proteomes" id="UP000664795"/>
    </source>
</evidence>
<dbReference type="Gene3D" id="3.40.1350.10">
    <property type="match status" value="1"/>
</dbReference>
<accession>A0A939GCV5</accession>
<dbReference type="Pfam" id="PF08814">
    <property type="entry name" value="XisH"/>
    <property type="match status" value="1"/>
</dbReference>
<protein>
    <submittedName>
        <fullName evidence="1">XisH family protein</fullName>
    </submittedName>
</protein>
<organism evidence="1 2">
    <name type="scientific">Fibrella aquatilis</name>
    <dbReference type="NCBI Taxonomy" id="2817059"/>
    <lineage>
        <taxon>Bacteria</taxon>
        <taxon>Pseudomonadati</taxon>
        <taxon>Bacteroidota</taxon>
        <taxon>Cytophagia</taxon>
        <taxon>Cytophagales</taxon>
        <taxon>Spirosomataceae</taxon>
        <taxon>Fibrella</taxon>
    </lineage>
</organism>
<dbReference type="GO" id="GO:0003676">
    <property type="term" value="F:nucleic acid binding"/>
    <property type="evidence" value="ECO:0007669"/>
    <property type="project" value="InterPro"/>
</dbReference>